<feature type="active site" description="Charge relay system" evidence="6">
    <location>
        <position position="152"/>
    </location>
</feature>
<evidence type="ECO:0000256" key="3">
    <source>
        <dbReference type="ARBA" id="ARBA00022729"/>
    </source>
</evidence>
<dbReference type="OrthoDB" id="206201at2759"/>
<dbReference type="InterPro" id="IPR037045">
    <property type="entry name" value="S8pro/Inhibitor_I9_sf"/>
</dbReference>
<evidence type="ECO:0000256" key="2">
    <source>
        <dbReference type="ARBA" id="ARBA00022670"/>
    </source>
</evidence>
<dbReference type="GO" id="GO:0006508">
    <property type="term" value="P:proteolysis"/>
    <property type="evidence" value="ECO:0007669"/>
    <property type="project" value="UniProtKB-KW"/>
</dbReference>
<keyword evidence="5 6" id="KW-0720">Serine protease</keyword>
<evidence type="ECO:0000256" key="1">
    <source>
        <dbReference type="ARBA" id="ARBA00011073"/>
    </source>
</evidence>
<feature type="domain" description="Peptidase S8/S53" evidence="8">
    <location>
        <begin position="143"/>
        <end position="352"/>
    </location>
</feature>
<keyword evidence="2 6" id="KW-0645">Protease</keyword>
<evidence type="ECO:0000256" key="4">
    <source>
        <dbReference type="ARBA" id="ARBA00022801"/>
    </source>
</evidence>
<protein>
    <recommendedName>
        <fullName evidence="12">Peptidase S8/S53 domain-containing protein</fullName>
    </recommendedName>
</protein>
<dbReference type="Gene3D" id="3.30.70.80">
    <property type="entry name" value="Peptidase S8 propeptide/proteinase inhibitor I9"/>
    <property type="match status" value="1"/>
</dbReference>
<dbReference type="InterPro" id="IPR000209">
    <property type="entry name" value="Peptidase_S8/S53_dom"/>
</dbReference>
<dbReference type="GO" id="GO:0005576">
    <property type="term" value="C:extracellular region"/>
    <property type="evidence" value="ECO:0007669"/>
    <property type="project" value="UniProtKB-ARBA"/>
</dbReference>
<dbReference type="CDD" id="cd04077">
    <property type="entry name" value="Peptidases_S8_PCSK9_ProteinaseK_like"/>
    <property type="match status" value="1"/>
</dbReference>
<dbReference type="FunFam" id="3.40.50.200:FF:000014">
    <property type="entry name" value="Proteinase K"/>
    <property type="match status" value="1"/>
</dbReference>
<dbReference type="PROSITE" id="PS00137">
    <property type="entry name" value="SUBTILASE_HIS"/>
    <property type="match status" value="1"/>
</dbReference>
<dbReference type="PROSITE" id="PS51892">
    <property type="entry name" value="SUBTILASE"/>
    <property type="match status" value="1"/>
</dbReference>
<keyword evidence="4 6" id="KW-0378">Hydrolase</keyword>
<keyword evidence="3 7" id="KW-0732">Signal</keyword>
<evidence type="ECO:0000256" key="6">
    <source>
        <dbReference type="PROSITE-ProRule" id="PRU01240"/>
    </source>
</evidence>
<evidence type="ECO:0000313" key="10">
    <source>
        <dbReference type="EMBL" id="KEY73445.1"/>
    </source>
</evidence>
<evidence type="ECO:0000313" key="11">
    <source>
        <dbReference type="Proteomes" id="UP000028045"/>
    </source>
</evidence>
<evidence type="ECO:0008006" key="12">
    <source>
        <dbReference type="Google" id="ProtNLM"/>
    </source>
</evidence>
<dbReference type="InterPro" id="IPR050131">
    <property type="entry name" value="Peptidase_S8_subtilisin-like"/>
</dbReference>
<feature type="chain" id="PRO_5001771498" description="Peptidase S8/S53 domain-containing protein" evidence="7">
    <location>
        <begin position="23"/>
        <end position="394"/>
    </location>
</feature>
<gene>
    <name evidence="10" type="ORF">S7711_06861</name>
</gene>
<dbReference type="InterPro" id="IPR023827">
    <property type="entry name" value="Peptidase_S8_Asp-AS"/>
</dbReference>
<evidence type="ECO:0000256" key="7">
    <source>
        <dbReference type="SAM" id="SignalP"/>
    </source>
</evidence>
<comment type="similarity">
    <text evidence="1 6">Belongs to the peptidase S8 family.</text>
</comment>
<keyword evidence="11" id="KW-1185">Reference proteome</keyword>
<feature type="active site" description="Charge relay system" evidence="6">
    <location>
        <position position="183"/>
    </location>
</feature>
<dbReference type="SUPFAM" id="SSF52743">
    <property type="entry name" value="Subtilisin-like"/>
    <property type="match status" value="1"/>
</dbReference>
<sequence>MFLVRPKMRLLQVLALIPVVLAAPAPLHASADVDSLMANQYIVKFKDRSSLSSLSRTGLDEALSSFSAKADRTYHGYFNGFAGNLNSSALKLLREHPEVEYIEQDATVTAAAYVSQPNAPWNLARISHRARGPTAYVYDDSAGAGSCVYILDTGITVTHPEFGGRAFWGANFASSVNTDDNGHGTAVAGIIGSTTYGVAKRSTLVGVKVLSAAGSGTTSGIISGLNFVAQDVATRRCPSGAIINLSVGGGYSAALNSAVNSAVADGRLVAVAAGNSASNIANFSPASAQSACTVGSTTASDSAVSSSNYGPLLDVWAPGQNIQTTWLDGGTQTLSGSSLAAAHVAGLGAYLATLEGVNPGLLCTRIQQLATPNILTGVPTGTVNLLAFNGNPTG</sequence>
<evidence type="ECO:0000259" key="9">
    <source>
        <dbReference type="Pfam" id="PF05922"/>
    </source>
</evidence>
<dbReference type="InterPro" id="IPR015500">
    <property type="entry name" value="Peptidase_S8_subtilisin-rel"/>
</dbReference>
<evidence type="ECO:0000259" key="8">
    <source>
        <dbReference type="Pfam" id="PF00082"/>
    </source>
</evidence>
<dbReference type="SUPFAM" id="SSF54897">
    <property type="entry name" value="Protease propeptides/inhibitors"/>
    <property type="match status" value="1"/>
</dbReference>
<dbReference type="Gene3D" id="3.40.50.200">
    <property type="entry name" value="Peptidase S8/S53 domain"/>
    <property type="match status" value="1"/>
</dbReference>
<feature type="active site" description="Charge relay system" evidence="6">
    <location>
        <position position="338"/>
    </location>
</feature>
<organism evidence="10 11">
    <name type="scientific">Stachybotrys chartarum (strain CBS 109288 / IBT 7711)</name>
    <name type="common">Toxic black mold</name>
    <name type="synonym">Stilbospora chartarum</name>
    <dbReference type="NCBI Taxonomy" id="1280523"/>
    <lineage>
        <taxon>Eukaryota</taxon>
        <taxon>Fungi</taxon>
        <taxon>Dikarya</taxon>
        <taxon>Ascomycota</taxon>
        <taxon>Pezizomycotina</taxon>
        <taxon>Sordariomycetes</taxon>
        <taxon>Hypocreomycetidae</taxon>
        <taxon>Hypocreales</taxon>
        <taxon>Stachybotryaceae</taxon>
        <taxon>Stachybotrys</taxon>
    </lineage>
</organism>
<reference evidence="10 11" key="1">
    <citation type="journal article" date="2014" name="BMC Genomics">
        <title>Comparative genome sequencing reveals chemotype-specific gene clusters in the toxigenic black mold Stachybotrys.</title>
        <authorList>
            <person name="Semeiks J."/>
            <person name="Borek D."/>
            <person name="Otwinowski Z."/>
            <person name="Grishin N.V."/>
        </authorList>
    </citation>
    <scope>NUCLEOTIDE SEQUENCE [LARGE SCALE GENOMIC DNA]</scope>
    <source>
        <strain evidence="11">CBS 109288 / IBT 7711</strain>
    </source>
</reference>
<dbReference type="InterPro" id="IPR034193">
    <property type="entry name" value="PCSK9_ProteinaseK-like"/>
</dbReference>
<dbReference type="InterPro" id="IPR036852">
    <property type="entry name" value="Peptidase_S8/S53_dom_sf"/>
</dbReference>
<dbReference type="GO" id="GO:0004252">
    <property type="term" value="F:serine-type endopeptidase activity"/>
    <property type="evidence" value="ECO:0007669"/>
    <property type="project" value="UniProtKB-UniRule"/>
</dbReference>
<dbReference type="Pfam" id="PF00082">
    <property type="entry name" value="Peptidase_S8"/>
    <property type="match status" value="1"/>
</dbReference>
<proteinExistence type="inferred from homology"/>
<evidence type="ECO:0000256" key="5">
    <source>
        <dbReference type="ARBA" id="ARBA00022825"/>
    </source>
</evidence>
<feature type="domain" description="Inhibitor I9" evidence="9">
    <location>
        <begin position="40"/>
        <end position="110"/>
    </location>
</feature>
<dbReference type="Proteomes" id="UP000028045">
    <property type="component" value="Unassembled WGS sequence"/>
</dbReference>
<name>A0A084B7B6_STACB</name>
<dbReference type="PANTHER" id="PTHR43806">
    <property type="entry name" value="PEPTIDASE S8"/>
    <property type="match status" value="1"/>
</dbReference>
<dbReference type="PRINTS" id="PR00723">
    <property type="entry name" value="SUBTILISIN"/>
</dbReference>
<dbReference type="Pfam" id="PF05922">
    <property type="entry name" value="Inhibitor_I9"/>
    <property type="match status" value="1"/>
</dbReference>
<dbReference type="InterPro" id="IPR010259">
    <property type="entry name" value="S8pro/Inhibitor_I9"/>
</dbReference>
<accession>A0A084B7B6</accession>
<dbReference type="HOGENOM" id="CLU_011263_1_0_1"/>
<dbReference type="PANTHER" id="PTHR43806:SF58">
    <property type="entry name" value="ALKALINE PROTEASE 1-RELATED"/>
    <property type="match status" value="1"/>
</dbReference>
<dbReference type="AlphaFoldDB" id="A0A084B7B6"/>
<dbReference type="InterPro" id="IPR022398">
    <property type="entry name" value="Peptidase_S8_His-AS"/>
</dbReference>
<feature type="signal peptide" evidence="7">
    <location>
        <begin position="1"/>
        <end position="22"/>
    </location>
</feature>
<dbReference type="PROSITE" id="PS00136">
    <property type="entry name" value="SUBTILASE_ASP"/>
    <property type="match status" value="1"/>
</dbReference>
<dbReference type="EMBL" id="KL647843">
    <property type="protein sequence ID" value="KEY73445.1"/>
    <property type="molecule type" value="Genomic_DNA"/>
</dbReference>